<name>A0ABU6MEH7_9BACI</name>
<dbReference type="RefSeq" id="WP_260525562.1">
    <property type="nucleotide sequence ID" value="NZ_JARMAB010000008.1"/>
</dbReference>
<reference evidence="2 3" key="1">
    <citation type="submission" date="2023-03" db="EMBL/GenBank/DDBJ databases">
        <title>Bacillus Genome Sequencing.</title>
        <authorList>
            <person name="Dunlap C."/>
        </authorList>
    </citation>
    <scope>NUCLEOTIDE SEQUENCE [LARGE SCALE GENOMIC DNA]</scope>
    <source>
        <strain evidence="2 3">B-23453</strain>
    </source>
</reference>
<feature type="compositionally biased region" description="Polar residues" evidence="1">
    <location>
        <begin position="7"/>
        <end position="24"/>
    </location>
</feature>
<organism evidence="2 3">
    <name type="scientific">Heyndrickxia acidicola</name>
    <dbReference type="NCBI Taxonomy" id="209389"/>
    <lineage>
        <taxon>Bacteria</taxon>
        <taxon>Bacillati</taxon>
        <taxon>Bacillota</taxon>
        <taxon>Bacilli</taxon>
        <taxon>Bacillales</taxon>
        <taxon>Bacillaceae</taxon>
        <taxon>Heyndrickxia</taxon>
    </lineage>
</organism>
<accession>A0ABU6MEH7</accession>
<dbReference type="EMBL" id="JARMAB010000008">
    <property type="protein sequence ID" value="MED1202833.1"/>
    <property type="molecule type" value="Genomic_DNA"/>
</dbReference>
<gene>
    <name evidence="2" type="ORF">P4T90_06970</name>
</gene>
<keyword evidence="3" id="KW-1185">Reference proteome</keyword>
<proteinExistence type="predicted"/>
<protein>
    <submittedName>
        <fullName evidence="2">Uncharacterized protein</fullName>
    </submittedName>
</protein>
<comment type="caution">
    <text evidence="2">The sequence shown here is derived from an EMBL/GenBank/DDBJ whole genome shotgun (WGS) entry which is preliminary data.</text>
</comment>
<evidence type="ECO:0000313" key="2">
    <source>
        <dbReference type="EMBL" id="MED1202833.1"/>
    </source>
</evidence>
<feature type="region of interest" description="Disordered" evidence="1">
    <location>
        <begin position="1"/>
        <end position="44"/>
    </location>
</feature>
<dbReference type="Proteomes" id="UP001341444">
    <property type="component" value="Unassembled WGS sequence"/>
</dbReference>
<evidence type="ECO:0000313" key="3">
    <source>
        <dbReference type="Proteomes" id="UP001341444"/>
    </source>
</evidence>
<sequence>MGRTKRGNQNAARNNNVKKGNEISSELVEFTTGQQEKAGKRLKD</sequence>
<evidence type="ECO:0000256" key="1">
    <source>
        <dbReference type="SAM" id="MobiDB-lite"/>
    </source>
</evidence>